<evidence type="ECO:0000313" key="2">
    <source>
        <dbReference type="EMBL" id="PIC16877.1"/>
    </source>
</evidence>
<dbReference type="AlphaFoldDB" id="A0A2G5SPC9"/>
<dbReference type="Proteomes" id="UP000230233">
    <property type="component" value="Chromosome X"/>
</dbReference>
<keyword evidence="1" id="KW-0175">Coiled coil</keyword>
<gene>
    <name evidence="2" type="primary">Cnig_chr_X.g23323</name>
    <name evidence="2" type="ORF">B9Z55_023323</name>
</gene>
<proteinExistence type="predicted"/>
<dbReference type="OrthoDB" id="10693841at2759"/>
<evidence type="ECO:0000256" key="1">
    <source>
        <dbReference type="SAM" id="Coils"/>
    </source>
</evidence>
<organism evidence="2 3">
    <name type="scientific">Caenorhabditis nigoni</name>
    <dbReference type="NCBI Taxonomy" id="1611254"/>
    <lineage>
        <taxon>Eukaryota</taxon>
        <taxon>Metazoa</taxon>
        <taxon>Ecdysozoa</taxon>
        <taxon>Nematoda</taxon>
        <taxon>Chromadorea</taxon>
        <taxon>Rhabditida</taxon>
        <taxon>Rhabditina</taxon>
        <taxon>Rhabditomorpha</taxon>
        <taxon>Rhabditoidea</taxon>
        <taxon>Rhabditidae</taxon>
        <taxon>Peloderinae</taxon>
        <taxon>Caenorhabditis</taxon>
    </lineage>
</organism>
<dbReference type="PANTHER" id="PTHR31379">
    <property type="entry name" value="F-BOX C PROTEIN-RELATED-RELATED"/>
    <property type="match status" value="1"/>
</dbReference>
<dbReference type="InterPro" id="IPR021942">
    <property type="entry name" value="DUF3557"/>
</dbReference>
<reference evidence="3" key="1">
    <citation type="submission" date="2017-10" db="EMBL/GenBank/DDBJ databases">
        <title>Rapid genome shrinkage in a self-fertile nematode reveals novel sperm competition proteins.</title>
        <authorList>
            <person name="Yin D."/>
            <person name="Schwarz E.M."/>
            <person name="Thomas C.G."/>
            <person name="Felde R.L."/>
            <person name="Korf I.F."/>
            <person name="Cutter A.D."/>
            <person name="Schartner C.M."/>
            <person name="Ralston E.J."/>
            <person name="Meyer B.J."/>
            <person name="Haag E.S."/>
        </authorList>
    </citation>
    <scope>NUCLEOTIDE SEQUENCE [LARGE SCALE GENOMIC DNA]</scope>
    <source>
        <strain evidence="3">JU1422</strain>
    </source>
</reference>
<dbReference type="Pfam" id="PF12078">
    <property type="entry name" value="DUF3557"/>
    <property type="match status" value="1"/>
</dbReference>
<dbReference type="EMBL" id="PDUG01000006">
    <property type="protein sequence ID" value="PIC16877.1"/>
    <property type="molecule type" value="Genomic_DNA"/>
</dbReference>
<sequence length="459" mass="52791">MASAIPDADKPLSYDCLKCVLQQFEANFRFQLVARLPKLNLAEKAVQLYISKLVIWEGGFELNDINYRLGVIRHAREGPNPEKIKRQNKEGGVQTDIDRFGFENYSLPELTPGDILIKKYNPLWDLDDNLEFAEGRLVKYQNILTDLEREKRELEDAPENSAEENFIESDQLNRSKRLESINNNIQSAKRDLEDSELTVQCHQCKRDNHPFPYDMFIQLTKKSSDGTVYTERFNYNKSLRQAQKYLMSKFLGNRQLVTTIKSLCFGACQLKGFILGFPEGIKLDVQEIQTVSNVADVLQRVETILEHPNRPFTRLVSGRFQLKDAQSPRVRNAEVLILYAKNFVECVPLCSELPNKRVVFPVVRHIQPELLGVLVEKLIDTKKTLGTCYEFTGLEDEDEAREALRVIAERFETSVVRKRLVSIPLPHQLQLDVSLTAYQNNVGHTLCDIKMEIVQSQPN</sequence>
<name>A0A2G5SPC9_9PELO</name>
<dbReference type="PANTHER" id="PTHR31379:SF1">
    <property type="entry name" value="F-BOX C PROTEIN-RELATED"/>
    <property type="match status" value="1"/>
</dbReference>
<evidence type="ECO:0000313" key="3">
    <source>
        <dbReference type="Proteomes" id="UP000230233"/>
    </source>
</evidence>
<accession>A0A2G5SPC9</accession>
<protein>
    <submittedName>
        <fullName evidence="2">Uncharacterized protein</fullName>
    </submittedName>
</protein>
<keyword evidence="3" id="KW-1185">Reference proteome</keyword>
<feature type="coiled-coil region" evidence="1">
    <location>
        <begin position="130"/>
        <end position="198"/>
    </location>
</feature>
<comment type="caution">
    <text evidence="2">The sequence shown here is derived from an EMBL/GenBank/DDBJ whole genome shotgun (WGS) entry which is preliminary data.</text>
</comment>